<protein>
    <recommendedName>
        <fullName evidence="5">Class IIb bacteriocin, lactobin A/cerein 7B family</fullName>
    </recommendedName>
</protein>
<reference evidence="3 4" key="2">
    <citation type="journal article" date="2022" name="Int. J. Syst. Evol. Microbiol.">
        <title>Strains of Bradyrhizobium barranii sp. nov. associated with legumes native to Canada are symbionts of soybeans and belong to different subspecies (subsp. barranii subsp. nov. and subsp. apii subsp. nov.) and symbiovars (sv. glycinearum and sv. septentrionale).</title>
        <authorList>
            <person name="Bromfield E.S.P."/>
            <person name="Cloutier S."/>
            <person name="Wasai-Hara S."/>
            <person name="Minamisawa K."/>
        </authorList>
    </citation>
    <scope>NUCLEOTIDE SEQUENCE [LARGE SCALE GENOMIC DNA]</scope>
    <source>
        <strain evidence="3 4">144S4</strain>
    </source>
</reference>
<evidence type="ECO:0000313" key="4">
    <source>
        <dbReference type="Proteomes" id="UP000664702"/>
    </source>
</evidence>
<dbReference type="KEGG" id="bban:J4G43_005190"/>
<dbReference type="AlphaFoldDB" id="A0A939S0R2"/>
<name>A0A939S0R2_9BRAD</name>
<keyword evidence="1" id="KW-1133">Transmembrane helix</keyword>
<sequence length="49" mass="4894">MKTDMSAYGVTELTPQEASATSGGWLWTIVAVLAGLAASIAAGGLLPKS</sequence>
<gene>
    <name evidence="3" type="ORF">J4G43_005190</name>
    <name evidence="2" type="ORF">J4G43_07390</name>
</gene>
<evidence type="ECO:0008006" key="5">
    <source>
        <dbReference type="Google" id="ProtNLM"/>
    </source>
</evidence>
<organism evidence="2">
    <name type="scientific">Bradyrhizobium barranii subsp. barranii</name>
    <dbReference type="NCBI Taxonomy" id="2823807"/>
    <lineage>
        <taxon>Bacteria</taxon>
        <taxon>Pseudomonadati</taxon>
        <taxon>Pseudomonadota</taxon>
        <taxon>Alphaproteobacteria</taxon>
        <taxon>Hyphomicrobiales</taxon>
        <taxon>Nitrobacteraceae</taxon>
        <taxon>Bradyrhizobium</taxon>
        <taxon>Bradyrhizobium barranii</taxon>
    </lineage>
</organism>
<dbReference type="Proteomes" id="UP000664702">
    <property type="component" value="Chromosome"/>
</dbReference>
<evidence type="ECO:0000256" key="1">
    <source>
        <dbReference type="SAM" id="Phobius"/>
    </source>
</evidence>
<accession>A0A939S0R2</accession>
<feature type="transmembrane region" description="Helical" evidence="1">
    <location>
        <begin position="25"/>
        <end position="46"/>
    </location>
</feature>
<dbReference type="EMBL" id="CP086136">
    <property type="protein sequence ID" value="UEM13712.1"/>
    <property type="molecule type" value="Genomic_DNA"/>
</dbReference>
<dbReference type="RefSeq" id="WP_155258805.1">
    <property type="nucleotide sequence ID" value="NZ_CP086136.1"/>
</dbReference>
<keyword evidence="1" id="KW-0472">Membrane</keyword>
<evidence type="ECO:0000313" key="3">
    <source>
        <dbReference type="EMBL" id="UEM13712.1"/>
    </source>
</evidence>
<reference evidence="2" key="1">
    <citation type="submission" date="2021-03" db="EMBL/GenBank/DDBJ databases">
        <title>Whole Genome Sequence of Bradyrhizobium sp. Strain 144S4.</title>
        <authorList>
            <person name="Bromfield E.S.P."/>
            <person name="Cloutier S."/>
        </authorList>
    </citation>
    <scope>NUCLEOTIDE SEQUENCE [LARGE SCALE GENOMIC DNA]</scope>
    <source>
        <strain evidence="2">144S4</strain>
    </source>
</reference>
<proteinExistence type="predicted"/>
<dbReference type="EMBL" id="JAGEMI010000001">
    <property type="protein sequence ID" value="MBO1860800.1"/>
    <property type="molecule type" value="Genomic_DNA"/>
</dbReference>
<evidence type="ECO:0000313" key="2">
    <source>
        <dbReference type="EMBL" id="MBO1860800.1"/>
    </source>
</evidence>
<keyword evidence="1" id="KW-0812">Transmembrane</keyword>